<gene>
    <name evidence="1" type="ORF">J5X75_43415</name>
</gene>
<name>A0ABS3V0J9_9ACTN</name>
<proteinExistence type="predicted"/>
<organism evidence="1 2">
    <name type="scientific">Actinoplanes flavus</name>
    <dbReference type="NCBI Taxonomy" id="2820290"/>
    <lineage>
        <taxon>Bacteria</taxon>
        <taxon>Bacillati</taxon>
        <taxon>Actinomycetota</taxon>
        <taxon>Actinomycetes</taxon>
        <taxon>Micromonosporales</taxon>
        <taxon>Micromonosporaceae</taxon>
        <taxon>Actinoplanes</taxon>
    </lineage>
</organism>
<reference evidence="1 2" key="1">
    <citation type="submission" date="2021-03" db="EMBL/GenBank/DDBJ databases">
        <title>Actinoplanes flavus sp. nov., a novel actinomycete isolated from Coconut Palm rhizosphere soil.</title>
        <authorList>
            <person name="Luo X."/>
        </authorList>
    </citation>
    <scope>NUCLEOTIDE SEQUENCE [LARGE SCALE GENOMIC DNA]</scope>
    <source>
        <strain evidence="1 2">NEAU-H7</strain>
    </source>
</reference>
<keyword evidence="2" id="KW-1185">Reference proteome</keyword>
<evidence type="ECO:0000313" key="2">
    <source>
        <dbReference type="Proteomes" id="UP000679690"/>
    </source>
</evidence>
<comment type="caution">
    <text evidence="1">The sequence shown here is derived from an EMBL/GenBank/DDBJ whole genome shotgun (WGS) entry which is preliminary data.</text>
</comment>
<accession>A0ABS3V0J9</accession>
<sequence length="51" mass="5795">MTPNVATVALRIGHAAARRLERFTTTVGIRMPVIRPQMLRHPFVTDMLHDV</sequence>
<dbReference type="EMBL" id="JAGFNS010000065">
    <property type="protein sequence ID" value="MBO3744360.1"/>
    <property type="molecule type" value="Genomic_DNA"/>
</dbReference>
<evidence type="ECO:0000313" key="1">
    <source>
        <dbReference type="EMBL" id="MBO3744360.1"/>
    </source>
</evidence>
<dbReference type="Proteomes" id="UP000679690">
    <property type="component" value="Unassembled WGS sequence"/>
</dbReference>
<protein>
    <submittedName>
        <fullName evidence="1">Uncharacterized protein</fullName>
    </submittedName>
</protein>
<dbReference type="RefSeq" id="WP_208473589.1">
    <property type="nucleotide sequence ID" value="NZ_JAGFNS010000065.1"/>
</dbReference>